<comment type="caution">
    <text evidence="18">The sequence shown here is derived from an EMBL/GenBank/DDBJ whole genome shotgun (WGS) entry which is preliminary data.</text>
</comment>
<dbReference type="GO" id="GO:0005524">
    <property type="term" value="F:ATP binding"/>
    <property type="evidence" value="ECO:0007669"/>
    <property type="project" value="UniProtKB-KW"/>
</dbReference>
<sequence length="777" mass="88332">MARFLLQYKILFGYILLMIIIGCMAAVLFHERHRIREIEEDANAIRLVRREINNIHRHITDLALSGESVMAWEQADYESYHEDRLDVDILLQNLQRSHGDFVLSDQIDTLRNLLEDKETHLLHIMEAYHRQEIADSLLLHRLPVETERVTSPRTITQKKKGIAGFFGKKETVQVPPSADAIRSLNEQLITIQEERIRNIDAYSDSLRLQNKELNRKLHMLINTLNNHTQEVFQYREKHIEASHELSTRIITGLIIAALILLAIFYMVIQQDLKRDTRLRLKMEEIINRNHELLETRKNIILTISHDIRAPLNIINGSAELAADTRDRKRRNRHLANIGIVSRHILHLLNNLLDVYRLNESKETCNNVPFSLNDLLERISTGFSNVVNNKGILFLCDFKDTDVVLHGDVDRIEQIIDNLLANAVKFTDTGTIHFNASYKDGNLSLEIKDTGIGMDENTLSRIFRPFERLASETNADGFGLGLPITQGLVNLLGGKIDVESEIGCGSTFRVSLPLPLSDERIEHEVSALPATLSLPQSVLVIDNDRLQLEIVKEMLERNGVSCTACSNARELVKEMRKRDYDLLLSDIQMPGTNGFEILNLLRNSNIGNSRTIPVIAMTARGDREKEAFTGSGFADCIYKPFSMNELLNTISAAMPHKEPEGPCTPDFDTFTADVRDKRKLLRTFISQSRQDIEDLSSAMEAGDRAGLREIAHKIQPSLELLQAEGPLSDFRAALKSEPVNQGTVNDYTKRIIEHISMLVTEAENTINRMTHETENTDS</sequence>
<evidence type="ECO:0000259" key="16">
    <source>
        <dbReference type="PROSITE" id="PS50110"/>
    </source>
</evidence>
<dbReference type="PANTHER" id="PTHR43047:SF72">
    <property type="entry name" value="OSMOSENSING HISTIDINE PROTEIN KINASE SLN1"/>
    <property type="match status" value="1"/>
</dbReference>
<evidence type="ECO:0000256" key="1">
    <source>
        <dbReference type="ARBA" id="ARBA00000085"/>
    </source>
</evidence>
<accession>A0A3D8HIM9</accession>
<dbReference type="InterPro" id="IPR001789">
    <property type="entry name" value="Sig_transdc_resp-reg_receiver"/>
</dbReference>
<evidence type="ECO:0000256" key="6">
    <source>
        <dbReference type="ARBA" id="ARBA00022679"/>
    </source>
</evidence>
<dbReference type="InterPro" id="IPR005467">
    <property type="entry name" value="His_kinase_dom"/>
</dbReference>
<comment type="subcellular location">
    <subcellularLocation>
        <location evidence="2">Cell membrane</location>
    </subcellularLocation>
</comment>
<dbReference type="PRINTS" id="PR00344">
    <property type="entry name" value="BCTRLSENSOR"/>
</dbReference>
<evidence type="ECO:0000259" key="15">
    <source>
        <dbReference type="PROSITE" id="PS50109"/>
    </source>
</evidence>
<evidence type="ECO:0000256" key="10">
    <source>
        <dbReference type="ARBA" id="ARBA00023012"/>
    </source>
</evidence>
<reference evidence="18 19" key="1">
    <citation type="submission" date="2018-07" db="EMBL/GenBank/DDBJ databases">
        <title>Parabacteroides acidifaciens nov. sp., isolated from human feces.</title>
        <authorList>
            <person name="Wang Y.J."/>
        </authorList>
    </citation>
    <scope>NUCLEOTIDE SEQUENCE [LARGE SCALE GENOMIC DNA]</scope>
    <source>
        <strain evidence="18 19">426-9</strain>
    </source>
</reference>
<dbReference type="InterPro" id="IPR003661">
    <property type="entry name" value="HisK_dim/P_dom"/>
</dbReference>
<dbReference type="Pfam" id="PF02518">
    <property type="entry name" value="HATPase_c"/>
    <property type="match status" value="1"/>
</dbReference>
<keyword evidence="9" id="KW-0067">ATP-binding</keyword>
<keyword evidence="11 14" id="KW-0472">Membrane</keyword>
<evidence type="ECO:0000256" key="8">
    <source>
        <dbReference type="ARBA" id="ARBA00022777"/>
    </source>
</evidence>
<dbReference type="SMART" id="SM00388">
    <property type="entry name" value="HisKA"/>
    <property type="match status" value="1"/>
</dbReference>
<evidence type="ECO:0000256" key="2">
    <source>
        <dbReference type="ARBA" id="ARBA00004236"/>
    </source>
</evidence>
<dbReference type="InterPro" id="IPR011006">
    <property type="entry name" value="CheY-like_superfamily"/>
</dbReference>
<dbReference type="EMBL" id="JACRTI010000003">
    <property type="protein sequence ID" value="MBC8600540.1"/>
    <property type="molecule type" value="Genomic_DNA"/>
</dbReference>
<dbReference type="Gene3D" id="3.30.565.10">
    <property type="entry name" value="Histidine kinase-like ATPase, C-terminal domain"/>
    <property type="match status" value="1"/>
</dbReference>
<dbReference type="InterPro" id="IPR036890">
    <property type="entry name" value="HATPase_C_sf"/>
</dbReference>
<evidence type="ECO:0000313" key="17">
    <source>
        <dbReference type="EMBL" id="MBC8600540.1"/>
    </source>
</evidence>
<dbReference type="SUPFAM" id="SSF55874">
    <property type="entry name" value="ATPase domain of HSP90 chaperone/DNA topoisomerase II/histidine kinase"/>
    <property type="match status" value="1"/>
</dbReference>
<dbReference type="AlphaFoldDB" id="A0A3D8HIM9"/>
<dbReference type="InterPro" id="IPR036641">
    <property type="entry name" value="HPT_dom_sf"/>
</dbReference>
<dbReference type="Pfam" id="PF00512">
    <property type="entry name" value="HisKA"/>
    <property type="match status" value="1"/>
</dbReference>
<dbReference type="GO" id="GO:0005886">
    <property type="term" value="C:plasma membrane"/>
    <property type="evidence" value="ECO:0007669"/>
    <property type="project" value="UniProtKB-SubCell"/>
</dbReference>
<keyword evidence="4" id="KW-1003">Cell membrane</keyword>
<dbReference type="SUPFAM" id="SSF47384">
    <property type="entry name" value="Homodimeric domain of signal transducing histidine kinase"/>
    <property type="match status" value="1"/>
</dbReference>
<organism evidence="18 19">
    <name type="scientific">Parabacteroides acidifaciens</name>
    <dbReference type="NCBI Taxonomy" id="2290935"/>
    <lineage>
        <taxon>Bacteria</taxon>
        <taxon>Pseudomonadati</taxon>
        <taxon>Bacteroidota</taxon>
        <taxon>Bacteroidia</taxon>
        <taxon>Bacteroidales</taxon>
        <taxon>Tannerellaceae</taxon>
        <taxon>Parabacteroides</taxon>
    </lineage>
</organism>
<keyword evidence="10" id="KW-0902">Two-component regulatory system</keyword>
<dbReference type="GO" id="GO:0009927">
    <property type="term" value="F:histidine phosphotransfer kinase activity"/>
    <property type="evidence" value="ECO:0007669"/>
    <property type="project" value="TreeGrafter"/>
</dbReference>
<dbReference type="SMART" id="SM00387">
    <property type="entry name" value="HATPase_c"/>
    <property type="match status" value="1"/>
</dbReference>
<evidence type="ECO:0000256" key="7">
    <source>
        <dbReference type="ARBA" id="ARBA00022741"/>
    </source>
</evidence>
<feature type="domain" description="Response regulatory" evidence="16">
    <location>
        <begin position="536"/>
        <end position="653"/>
    </location>
</feature>
<keyword evidence="7" id="KW-0547">Nucleotide-binding</keyword>
<keyword evidence="20" id="KW-1185">Reference proteome</keyword>
<evidence type="ECO:0000256" key="11">
    <source>
        <dbReference type="ARBA" id="ARBA00023136"/>
    </source>
</evidence>
<evidence type="ECO:0000256" key="13">
    <source>
        <dbReference type="SAM" id="Coils"/>
    </source>
</evidence>
<evidence type="ECO:0000256" key="12">
    <source>
        <dbReference type="PROSITE-ProRule" id="PRU00169"/>
    </source>
</evidence>
<keyword evidence="13" id="KW-0175">Coiled coil</keyword>
<comment type="catalytic activity">
    <reaction evidence="1">
        <text>ATP + protein L-histidine = ADP + protein N-phospho-L-histidine.</text>
        <dbReference type="EC" id="2.7.13.3"/>
    </reaction>
</comment>
<dbReference type="PANTHER" id="PTHR43047">
    <property type="entry name" value="TWO-COMPONENT HISTIDINE PROTEIN KINASE"/>
    <property type="match status" value="1"/>
</dbReference>
<dbReference type="PROSITE" id="PS50109">
    <property type="entry name" value="HIS_KIN"/>
    <property type="match status" value="1"/>
</dbReference>
<reference evidence="17 20" key="2">
    <citation type="submission" date="2020-08" db="EMBL/GenBank/DDBJ databases">
        <title>Genome public.</title>
        <authorList>
            <person name="Liu C."/>
            <person name="Sun Q."/>
        </authorList>
    </citation>
    <scope>NUCLEOTIDE SEQUENCE [LARGE SCALE GENOMIC DNA]</scope>
    <source>
        <strain evidence="17 20">426_9</strain>
    </source>
</reference>
<dbReference type="InterPro" id="IPR004358">
    <property type="entry name" value="Sig_transdc_His_kin-like_C"/>
</dbReference>
<evidence type="ECO:0000256" key="4">
    <source>
        <dbReference type="ARBA" id="ARBA00022475"/>
    </source>
</evidence>
<dbReference type="InterPro" id="IPR036097">
    <property type="entry name" value="HisK_dim/P_sf"/>
</dbReference>
<dbReference type="PROSITE" id="PS51257">
    <property type="entry name" value="PROKAR_LIPOPROTEIN"/>
    <property type="match status" value="1"/>
</dbReference>
<proteinExistence type="predicted"/>
<evidence type="ECO:0000313" key="19">
    <source>
        <dbReference type="Proteomes" id="UP000256321"/>
    </source>
</evidence>
<keyword evidence="14" id="KW-0812">Transmembrane</keyword>
<keyword evidence="5 12" id="KW-0597">Phosphoprotein</keyword>
<evidence type="ECO:0000313" key="20">
    <source>
        <dbReference type="Proteomes" id="UP000629596"/>
    </source>
</evidence>
<keyword evidence="14" id="KW-1133">Transmembrane helix</keyword>
<protein>
    <recommendedName>
        <fullName evidence="3">histidine kinase</fullName>
        <ecNumber evidence="3">2.7.13.3</ecNumber>
    </recommendedName>
</protein>
<feature type="domain" description="Histidine kinase" evidence="15">
    <location>
        <begin position="302"/>
        <end position="515"/>
    </location>
</feature>
<dbReference type="EC" id="2.7.13.3" evidence="3"/>
<keyword evidence="8" id="KW-0418">Kinase</keyword>
<dbReference type="CDD" id="cd00082">
    <property type="entry name" value="HisKA"/>
    <property type="match status" value="1"/>
</dbReference>
<evidence type="ECO:0000256" key="3">
    <source>
        <dbReference type="ARBA" id="ARBA00012438"/>
    </source>
</evidence>
<feature type="modified residue" description="4-aspartylphosphate" evidence="12">
    <location>
        <position position="585"/>
    </location>
</feature>
<feature type="coiled-coil region" evidence="13">
    <location>
        <begin position="203"/>
        <end position="230"/>
    </location>
</feature>
<feature type="transmembrane region" description="Helical" evidence="14">
    <location>
        <begin position="245"/>
        <end position="268"/>
    </location>
</feature>
<evidence type="ECO:0000256" key="9">
    <source>
        <dbReference type="ARBA" id="ARBA00022840"/>
    </source>
</evidence>
<dbReference type="SUPFAM" id="SSF47226">
    <property type="entry name" value="Histidine-containing phosphotransfer domain, HPT domain"/>
    <property type="match status" value="1"/>
</dbReference>
<dbReference type="SMART" id="SM00448">
    <property type="entry name" value="REC"/>
    <property type="match status" value="1"/>
</dbReference>
<dbReference type="Proteomes" id="UP000256321">
    <property type="component" value="Unassembled WGS sequence"/>
</dbReference>
<keyword evidence="6" id="KW-0808">Transferase</keyword>
<dbReference type="FunFam" id="3.30.565.10:FF:000023">
    <property type="entry name" value="PAS domain-containing sensor histidine kinase"/>
    <property type="match status" value="1"/>
</dbReference>
<evidence type="ECO:0000256" key="14">
    <source>
        <dbReference type="SAM" id="Phobius"/>
    </source>
</evidence>
<gene>
    <name evidence="18" type="ORF">DWU89_02305</name>
    <name evidence="17" type="ORF">H8784_02270</name>
</gene>
<dbReference type="SUPFAM" id="SSF52172">
    <property type="entry name" value="CheY-like"/>
    <property type="match status" value="1"/>
</dbReference>
<dbReference type="Pfam" id="PF00072">
    <property type="entry name" value="Response_reg"/>
    <property type="match status" value="1"/>
</dbReference>
<dbReference type="GO" id="GO:0000155">
    <property type="term" value="F:phosphorelay sensor kinase activity"/>
    <property type="evidence" value="ECO:0007669"/>
    <property type="project" value="InterPro"/>
</dbReference>
<dbReference type="RefSeq" id="WP_115498058.1">
    <property type="nucleotide sequence ID" value="NZ_JACRTI010000003.1"/>
</dbReference>
<feature type="transmembrane region" description="Helical" evidence="14">
    <location>
        <begin position="6"/>
        <end position="29"/>
    </location>
</feature>
<evidence type="ECO:0000256" key="5">
    <source>
        <dbReference type="ARBA" id="ARBA00022553"/>
    </source>
</evidence>
<dbReference type="Gene3D" id="1.10.287.130">
    <property type="match status" value="1"/>
</dbReference>
<dbReference type="PROSITE" id="PS50110">
    <property type="entry name" value="RESPONSE_REGULATORY"/>
    <property type="match status" value="1"/>
</dbReference>
<evidence type="ECO:0000313" key="18">
    <source>
        <dbReference type="EMBL" id="RDU50836.1"/>
    </source>
</evidence>
<dbReference type="Gene3D" id="3.40.50.2300">
    <property type="match status" value="1"/>
</dbReference>
<dbReference type="Proteomes" id="UP000629596">
    <property type="component" value="Unassembled WGS sequence"/>
</dbReference>
<dbReference type="InterPro" id="IPR003594">
    <property type="entry name" value="HATPase_dom"/>
</dbReference>
<dbReference type="Gene3D" id="1.20.120.160">
    <property type="entry name" value="HPT domain"/>
    <property type="match status" value="1"/>
</dbReference>
<name>A0A3D8HIM9_9BACT</name>
<dbReference type="EMBL" id="QREV01000003">
    <property type="protein sequence ID" value="RDU50836.1"/>
    <property type="molecule type" value="Genomic_DNA"/>
</dbReference>